<sequence length="194" mass="20691">MQQALVSSSASSGTTAPNNMGKRYADTVSIGNLNPSISSTTNAWTTVASKTSNRITTTTPPNILNSIVNQSAKPAEVLKSGTRTTANTGIPKPMTNIDEFIQMLLTFPLDPPPETIEIIQDSIYATSPTLDGRRFADEFIKRRKADANGLPMSSLLSHHSDSKLNKDLTNGSNSAKDDYTGNGAGAFKVVTTKK</sequence>
<gene>
    <name evidence="2" type="ORF">RFULGI_LOCUS13133</name>
</gene>
<dbReference type="AlphaFoldDB" id="A0A9N9IPJ4"/>
<protein>
    <submittedName>
        <fullName evidence="2">16653_t:CDS:1</fullName>
    </submittedName>
</protein>
<dbReference type="EMBL" id="CAJVPZ010033550">
    <property type="protein sequence ID" value="CAG8744640.1"/>
    <property type="molecule type" value="Genomic_DNA"/>
</dbReference>
<evidence type="ECO:0000256" key="1">
    <source>
        <dbReference type="SAM" id="MobiDB-lite"/>
    </source>
</evidence>
<evidence type="ECO:0000313" key="3">
    <source>
        <dbReference type="Proteomes" id="UP000789396"/>
    </source>
</evidence>
<accession>A0A9N9IPJ4</accession>
<evidence type="ECO:0000313" key="2">
    <source>
        <dbReference type="EMBL" id="CAG8744640.1"/>
    </source>
</evidence>
<reference evidence="2" key="1">
    <citation type="submission" date="2021-06" db="EMBL/GenBank/DDBJ databases">
        <authorList>
            <person name="Kallberg Y."/>
            <person name="Tangrot J."/>
            <person name="Rosling A."/>
        </authorList>
    </citation>
    <scope>NUCLEOTIDE SEQUENCE</scope>
    <source>
        <strain evidence="2">IN212</strain>
    </source>
</reference>
<proteinExistence type="predicted"/>
<dbReference type="Proteomes" id="UP000789396">
    <property type="component" value="Unassembled WGS sequence"/>
</dbReference>
<feature type="region of interest" description="Disordered" evidence="1">
    <location>
        <begin position="150"/>
        <end position="194"/>
    </location>
</feature>
<feature type="compositionally biased region" description="Polar residues" evidence="1">
    <location>
        <begin position="1"/>
        <end position="18"/>
    </location>
</feature>
<keyword evidence="3" id="KW-1185">Reference proteome</keyword>
<comment type="caution">
    <text evidence="2">The sequence shown here is derived from an EMBL/GenBank/DDBJ whole genome shotgun (WGS) entry which is preliminary data.</text>
</comment>
<feature type="region of interest" description="Disordered" evidence="1">
    <location>
        <begin position="1"/>
        <end position="21"/>
    </location>
</feature>
<dbReference type="OrthoDB" id="6415790at2759"/>
<organism evidence="2 3">
    <name type="scientific">Racocetra fulgida</name>
    <dbReference type="NCBI Taxonomy" id="60492"/>
    <lineage>
        <taxon>Eukaryota</taxon>
        <taxon>Fungi</taxon>
        <taxon>Fungi incertae sedis</taxon>
        <taxon>Mucoromycota</taxon>
        <taxon>Glomeromycotina</taxon>
        <taxon>Glomeromycetes</taxon>
        <taxon>Diversisporales</taxon>
        <taxon>Gigasporaceae</taxon>
        <taxon>Racocetra</taxon>
    </lineage>
</organism>
<feature type="non-terminal residue" evidence="2">
    <location>
        <position position="1"/>
    </location>
</feature>
<name>A0A9N9IPJ4_9GLOM</name>